<dbReference type="PaxDb" id="64091-VNG_1457C"/>
<dbReference type="InterPro" id="IPR016181">
    <property type="entry name" value="Acyl_CoA_acyltransferase"/>
</dbReference>
<dbReference type="STRING" id="64091.VNG_1457C"/>
<gene>
    <name evidence="2" type="ordered locus">VNG_1457C</name>
</gene>
<dbReference type="InParanoid" id="Q9HPV4"/>
<protein>
    <recommendedName>
        <fullName evidence="1">N-acetyltransferase domain-containing protein</fullName>
    </recommendedName>
</protein>
<dbReference type="Pfam" id="PF00583">
    <property type="entry name" value="Acetyltransf_1"/>
    <property type="match status" value="1"/>
</dbReference>
<dbReference type="HOGENOM" id="CLU_102053_0_0_2"/>
<keyword evidence="3" id="KW-1185">Reference proteome</keyword>
<dbReference type="KEGG" id="hal:VNG_1457C"/>
<evidence type="ECO:0000313" key="3">
    <source>
        <dbReference type="Proteomes" id="UP000000554"/>
    </source>
</evidence>
<dbReference type="PIR" id="G84299">
    <property type="entry name" value="G84299"/>
</dbReference>
<dbReference type="PATRIC" id="fig|64091.14.peg.1113"/>
<proteinExistence type="predicted"/>
<evidence type="ECO:0000259" key="1">
    <source>
        <dbReference type="PROSITE" id="PS51186"/>
    </source>
</evidence>
<dbReference type="SUPFAM" id="SSF55729">
    <property type="entry name" value="Acyl-CoA N-acyltransferases (Nat)"/>
    <property type="match status" value="1"/>
</dbReference>
<dbReference type="InterPro" id="IPR000182">
    <property type="entry name" value="GNAT_dom"/>
</dbReference>
<accession>Q9HPV4</accession>
<dbReference type="CDD" id="cd04301">
    <property type="entry name" value="NAT_SF"/>
    <property type="match status" value="1"/>
</dbReference>
<dbReference type="Proteomes" id="UP000000554">
    <property type="component" value="Chromosome"/>
</dbReference>
<reference evidence="2 3" key="1">
    <citation type="journal article" date="2000" name="Proc. Natl. Acad. Sci. U.S.A.">
        <title>Genome sequence of Halobacterium species NRC-1.</title>
        <authorList>
            <person name="Ng W.V."/>
            <person name="Kennedy S.P."/>
            <person name="Mahairas G.G."/>
            <person name="Berquist B."/>
            <person name="Pan M."/>
            <person name="Shukla H.D."/>
            <person name="Lasky S.R."/>
            <person name="Baliga N.S."/>
            <person name="Thorsson V."/>
            <person name="Sbrogna J."/>
            <person name="Swartzell S."/>
            <person name="Weir D."/>
            <person name="Hall J."/>
            <person name="Dahl T.A."/>
            <person name="Welti R."/>
            <person name="Goo Y.A."/>
            <person name="Leithauser B."/>
            <person name="Keller K."/>
            <person name="Cruz R."/>
            <person name="Danson M.J."/>
            <person name="Hough D.W."/>
            <person name="Maddocks D.G."/>
            <person name="Jablonski P.E."/>
            <person name="Krebs M.P."/>
            <person name="Angevine C.M."/>
            <person name="Dale H."/>
            <person name="Isenbarger T.A."/>
            <person name="Peck R.F."/>
            <person name="Pohlschroder M."/>
            <person name="Spudich J.L."/>
            <person name="Jung K.W."/>
            <person name="Alam M."/>
            <person name="Freitas T."/>
            <person name="Hou S."/>
            <person name="Daniels C.J."/>
            <person name="Dennis P.P."/>
            <person name="Omer A.D."/>
            <person name="Ebhardt H."/>
            <person name="Lowe T.M."/>
            <person name="Liang P."/>
            <person name="Riley M."/>
            <person name="Hood L."/>
            <person name="DasSarma S."/>
        </authorList>
    </citation>
    <scope>NUCLEOTIDE SEQUENCE [LARGE SCALE GENOMIC DNA]</scope>
    <source>
        <strain evidence="3">ATCC 700922 / JCM 11081 / NRC-1</strain>
    </source>
</reference>
<dbReference type="AlphaFoldDB" id="Q9HPV4"/>
<evidence type="ECO:0000313" key="2">
    <source>
        <dbReference type="EMBL" id="AAG19763.1"/>
    </source>
</evidence>
<name>Q9HPV4_HALSA</name>
<dbReference type="GO" id="GO:0016747">
    <property type="term" value="F:acyltransferase activity, transferring groups other than amino-acyl groups"/>
    <property type="evidence" value="ECO:0007669"/>
    <property type="project" value="InterPro"/>
</dbReference>
<feature type="domain" description="N-acetyltransferase" evidence="1">
    <location>
        <begin position="90"/>
        <end position="222"/>
    </location>
</feature>
<dbReference type="PROSITE" id="PS51186">
    <property type="entry name" value="GNAT"/>
    <property type="match status" value="1"/>
</dbReference>
<organism evidence="2 3">
    <name type="scientific">Halobacterium salinarum (strain ATCC 700922 / JCM 11081 / NRC-1)</name>
    <name type="common">Halobacterium halobium</name>
    <dbReference type="NCBI Taxonomy" id="64091"/>
    <lineage>
        <taxon>Archaea</taxon>
        <taxon>Methanobacteriati</taxon>
        <taxon>Methanobacteriota</taxon>
        <taxon>Stenosarchaea group</taxon>
        <taxon>Halobacteria</taxon>
        <taxon>Halobacteriales</taxon>
        <taxon>Halobacteriaceae</taxon>
        <taxon>Halobacterium</taxon>
        <taxon>Halobacterium salinarum NRC-34001</taxon>
    </lineage>
</organism>
<sequence length="237" mass="25985">MPSATAPNTPPRLSAAAATAMSAVCSRNANVTRRPRLVRWYALGLRTARTPERISTPRFPVRDGGIIVVATQHSGVSVTVDKQVVPPGSGDYLEAAWALKEHIREHEGLLKQRRGFFANAYRRAAVHCFLGGGDDELVGFAAARSDGYILFLAVAPDYRGENFGEQLVASVAADAGKASCHARMTNENAIGFYRNLGFTVEREIEDYYEDGTGAYYLRLGDHDRIRDRISELLRGGR</sequence>
<dbReference type="EMBL" id="AE004437">
    <property type="protein sequence ID" value="AAG19763.1"/>
    <property type="molecule type" value="Genomic_DNA"/>
</dbReference>
<dbReference type="Gene3D" id="3.40.630.30">
    <property type="match status" value="1"/>
</dbReference>